<reference evidence="2 3" key="1">
    <citation type="submission" date="2018-10" db="EMBL/GenBank/DDBJ databases">
        <title>Genomic Encyclopedia of Type Strains, Phase IV (KMG-IV): sequencing the most valuable type-strain genomes for metagenomic binning, comparative biology and taxonomic classification.</title>
        <authorList>
            <person name="Goeker M."/>
        </authorList>
    </citation>
    <scope>NUCLEOTIDE SEQUENCE [LARGE SCALE GENOMIC DNA]</scope>
    <source>
        <strain evidence="2 3">DSM 25586</strain>
    </source>
</reference>
<protein>
    <submittedName>
        <fullName evidence="2">Putative glycosyltransferase</fullName>
    </submittedName>
</protein>
<evidence type="ECO:0000313" key="3">
    <source>
        <dbReference type="Proteomes" id="UP000276055"/>
    </source>
</evidence>
<evidence type="ECO:0000313" key="2">
    <source>
        <dbReference type="EMBL" id="RKR12701.1"/>
    </source>
</evidence>
<comment type="caution">
    <text evidence="2">The sequence shown here is derived from an EMBL/GenBank/DDBJ whole genome shotgun (WGS) entry which is preliminary data.</text>
</comment>
<sequence>MEPMRIVLYSHDSVGLGHVRRNLALAHALNNQLPGLTGRPVTGILITGTALAPAFELPEGWDWVLLPGVGKGSEGYLPRNLTLTMQDLVPLRAKLLKATLAGFRPDLVIVDRHATGVHGELETALRRARAGSARVVLGLREVLDSPATAATEWAKVGGPRVVKALFDAIWVYGDPAVHDPVAAGEIPFALRKLIRYTGYLAEGRPSAGGTSCMPGRYCLTTVGGGSDGYALARIAVATPIPDGLGHLVVAGPQMPAEQLSDLRDRGRPGVKVVSTVDDIVFHIRHAAAVVSMGGYNTVCEIMSSSVPALIVPRTQSRAEQRIRAASLSAAGYLEQHEIGTLTPAVLADWLASRLGTTVDRRRAVLDGLVRVPQLAAELLQPKADSNQVGPDKVSANHFRADESVAAGRSKGGASRVAV</sequence>
<keyword evidence="2" id="KW-0808">Transferase</keyword>
<evidence type="ECO:0000259" key="1">
    <source>
        <dbReference type="Pfam" id="PF04101"/>
    </source>
</evidence>
<dbReference type="EMBL" id="RBIR01000011">
    <property type="protein sequence ID" value="RKR12701.1"/>
    <property type="molecule type" value="Genomic_DNA"/>
</dbReference>
<dbReference type="InterPro" id="IPR007235">
    <property type="entry name" value="Glyco_trans_28_C"/>
</dbReference>
<proteinExistence type="predicted"/>
<feature type="domain" description="Glycosyl transferase family 28 C-terminal" evidence="1">
    <location>
        <begin position="250"/>
        <end position="347"/>
    </location>
</feature>
<accession>A0A495E7S8</accession>
<dbReference type="PANTHER" id="PTHR21015:SF28">
    <property type="entry name" value="SLL1722 PROTEIN"/>
    <property type="match status" value="1"/>
</dbReference>
<organism evidence="2 3">
    <name type="scientific">Arthrobacter oryzae</name>
    <dbReference type="NCBI Taxonomy" id="409290"/>
    <lineage>
        <taxon>Bacteria</taxon>
        <taxon>Bacillati</taxon>
        <taxon>Actinomycetota</taxon>
        <taxon>Actinomycetes</taxon>
        <taxon>Micrococcales</taxon>
        <taxon>Micrococcaceae</taxon>
        <taxon>Arthrobacter</taxon>
    </lineage>
</organism>
<dbReference type="GO" id="GO:0016758">
    <property type="term" value="F:hexosyltransferase activity"/>
    <property type="evidence" value="ECO:0007669"/>
    <property type="project" value="InterPro"/>
</dbReference>
<dbReference type="Proteomes" id="UP000276055">
    <property type="component" value="Unassembled WGS sequence"/>
</dbReference>
<dbReference type="Gene3D" id="3.40.50.2000">
    <property type="entry name" value="Glycogen Phosphorylase B"/>
    <property type="match status" value="1"/>
</dbReference>
<name>A0A495E7S8_9MICC</name>
<gene>
    <name evidence="2" type="ORF">C8D78_3605</name>
</gene>
<dbReference type="PANTHER" id="PTHR21015">
    <property type="entry name" value="UDP-N-ACETYLGLUCOSAMINE--N-ACETYLMURAMYL-(PENTAPEPTIDE) PYROPHOSPHORYL-UNDECAPRENOL N-ACETYLGLUCOSAMINE TRANSFERASE 1"/>
    <property type="match status" value="1"/>
</dbReference>
<dbReference type="SUPFAM" id="SSF53756">
    <property type="entry name" value="UDP-Glycosyltransferase/glycogen phosphorylase"/>
    <property type="match status" value="1"/>
</dbReference>
<dbReference type="AlphaFoldDB" id="A0A495E7S8"/>
<dbReference type="Pfam" id="PF04101">
    <property type="entry name" value="Glyco_tran_28_C"/>
    <property type="match status" value="1"/>
</dbReference>